<accession>R9ICD9</accession>
<dbReference type="Proteomes" id="UP000014200">
    <property type="component" value="Unassembled WGS sequence"/>
</dbReference>
<gene>
    <name evidence="1" type="ORF">C802_00415</name>
</gene>
<dbReference type="STRING" id="1235788.C802_00415"/>
<evidence type="ECO:0000313" key="1">
    <source>
        <dbReference type="EMBL" id="EOS15082.1"/>
    </source>
</evidence>
<keyword evidence="2" id="KW-1185">Reference proteome</keyword>
<proteinExistence type="predicted"/>
<reference evidence="1 2" key="1">
    <citation type="submission" date="2013-04" db="EMBL/GenBank/DDBJ databases">
        <title>The Genome Sequence of Bacteroides massiliensis dnLKV3.</title>
        <authorList>
            <consortium name="The Broad Institute Genomics Platform"/>
            <consortium name="The Broad Institute Genome Sequencing Center for Infectious Disease"/>
            <person name="Earl A."/>
            <person name="Xavier R."/>
            <person name="Kuhn K."/>
            <person name="Stappenbeck T."/>
            <person name="Walker B."/>
            <person name="Young S."/>
            <person name="Zeng Q."/>
            <person name="Gargeya S."/>
            <person name="Fitzgerald M."/>
            <person name="Haas B."/>
            <person name="Abouelleil A."/>
            <person name="Allen A.W."/>
            <person name="Alvarado L."/>
            <person name="Arachchi H.M."/>
            <person name="Berlin A.M."/>
            <person name="Chapman S.B."/>
            <person name="Gainer-Dewar J."/>
            <person name="Goldberg J."/>
            <person name="Griggs A."/>
            <person name="Gujja S."/>
            <person name="Hansen M."/>
            <person name="Howarth C."/>
            <person name="Imamovic A."/>
            <person name="Ireland A."/>
            <person name="Larimer J."/>
            <person name="McCowan C."/>
            <person name="Murphy C."/>
            <person name="Pearson M."/>
            <person name="Poon T.W."/>
            <person name="Priest M."/>
            <person name="Roberts A."/>
            <person name="Saif S."/>
            <person name="Shea T."/>
            <person name="Sisk P."/>
            <person name="Sykes S."/>
            <person name="Wortman J."/>
            <person name="Nusbaum C."/>
            <person name="Birren B."/>
        </authorList>
    </citation>
    <scope>NUCLEOTIDE SEQUENCE [LARGE SCALE GENOMIC DNA]</scope>
    <source>
        <strain evidence="2">dnLKV3</strain>
    </source>
</reference>
<comment type="caution">
    <text evidence="1">The sequence shown here is derived from an EMBL/GenBank/DDBJ whole genome shotgun (WGS) entry which is preliminary data.</text>
</comment>
<dbReference type="EMBL" id="ASSP01000005">
    <property type="protein sequence ID" value="EOS15082.1"/>
    <property type="molecule type" value="Genomic_DNA"/>
</dbReference>
<name>R9ICD9_9BACT</name>
<evidence type="ECO:0000313" key="2">
    <source>
        <dbReference type="Proteomes" id="UP000014200"/>
    </source>
</evidence>
<sequence length="31" mass="3532">MAESKDWTMVSDGNYDIYSQWGGSLSAYLQK</sequence>
<organism evidence="1 2">
    <name type="scientific">Phocaeicola sartorii</name>
    <dbReference type="NCBI Taxonomy" id="671267"/>
    <lineage>
        <taxon>Bacteria</taxon>
        <taxon>Pseudomonadati</taxon>
        <taxon>Bacteroidota</taxon>
        <taxon>Bacteroidia</taxon>
        <taxon>Bacteroidales</taxon>
        <taxon>Bacteroidaceae</taxon>
        <taxon>Phocaeicola</taxon>
    </lineage>
</organism>
<dbReference type="AlphaFoldDB" id="R9ICD9"/>
<protein>
    <submittedName>
        <fullName evidence="1">Uncharacterized protein</fullName>
    </submittedName>
</protein>
<dbReference type="HOGENOM" id="CLU_3395096_0_0_10"/>